<evidence type="ECO:0000259" key="2">
    <source>
        <dbReference type="PROSITE" id="PS50943"/>
    </source>
</evidence>
<dbReference type="Gene3D" id="1.10.260.40">
    <property type="entry name" value="lambda repressor-like DNA-binding domains"/>
    <property type="match status" value="1"/>
</dbReference>
<comment type="caution">
    <text evidence="3">The sequence shown here is derived from an EMBL/GenBank/DDBJ whole genome shotgun (WGS) entry which is preliminary data.</text>
</comment>
<reference evidence="3 4" key="1">
    <citation type="journal article" date="2012" name="J. Bacteriol.">
        <title>Genome Sequence of n-Alkane-Degrading Hydrocarboniphaga effusa Strain AP103T (ATCC BAA-332T).</title>
        <authorList>
            <person name="Chang H.K."/>
            <person name="Zylstra G.J."/>
            <person name="Chae J.C."/>
        </authorList>
    </citation>
    <scope>NUCLEOTIDE SEQUENCE [LARGE SCALE GENOMIC DNA]</scope>
    <source>
        <strain evidence="3 4">AP103</strain>
    </source>
</reference>
<evidence type="ECO:0000256" key="1">
    <source>
        <dbReference type="SAM" id="MobiDB-lite"/>
    </source>
</evidence>
<dbReference type="OrthoDB" id="5957380at2"/>
<dbReference type="InterPro" id="IPR010982">
    <property type="entry name" value="Lambda_DNA-bd_dom_sf"/>
</dbReference>
<name>I7Z9M4_9GAMM</name>
<dbReference type="CDD" id="cd00093">
    <property type="entry name" value="HTH_XRE"/>
    <property type="match status" value="1"/>
</dbReference>
<feature type="region of interest" description="Disordered" evidence="1">
    <location>
        <begin position="51"/>
        <end position="77"/>
    </location>
</feature>
<dbReference type="RefSeq" id="WP_007186511.1">
    <property type="nucleotide sequence ID" value="NZ_AKGD01000003.1"/>
</dbReference>
<dbReference type="GO" id="GO:0003677">
    <property type="term" value="F:DNA binding"/>
    <property type="evidence" value="ECO:0007669"/>
    <property type="project" value="InterPro"/>
</dbReference>
<dbReference type="InterPro" id="IPR001387">
    <property type="entry name" value="Cro/C1-type_HTH"/>
</dbReference>
<proteinExistence type="predicted"/>
<dbReference type="PROSITE" id="PS50943">
    <property type="entry name" value="HTH_CROC1"/>
    <property type="match status" value="1"/>
</dbReference>
<keyword evidence="4" id="KW-1185">Reference proteome</keyword>
<protein>
    <recommendedName>
        <fullName evidence="2">HTH cro/C1-type domain-containing protein</fullName>
    </recommendedName>
</protein>
<dbReference type="SUPFAM" id="SSF47413">
    <property type="entry name" value="lambda repressor-like DNA-binding domains"/>
    <property type="match status" value="1"/>
</dbReference>
<evidence type="ECO:0000313" key="3">
    <source>
        <dbReference type="EMBL" id="EIT68377.1"/>
    </source>
</evidence>
<feature type="compositionally biased region" description="Basic and acidic residues" evidence="1">
    <location>
        <begin position="51"/>
        <end position="68"/>
    </location>
</feature>
<evidence type="ECO:0000313" key="4">
    <source>
        <dbReference type="Proteomes" id="UP000003704"/>
    </source>
</evidence>
<dbReference type="Proteomes" id="UP000003704">
    <property type="component" value="Unassembled WGS sequence"/>
</dbReference>
<dbReference type="EMBL" id="AKGD01000003">
    <property type="protein sequence ID" value="EIT68377.1"/>
    <property type="molecule type" value="Genomic_DNA"/>
</dbReference>
<sequence>MNIAAAFKAEVLRVSKKAIRTEVDALRTQLTQQRKQIAQLKKEIAEQRKLIREAGRSKRESSRTEASVRSRPPRFSAALVKQRRTKLGLSQADFAKLLGVSSLTVYNIEKGGKPRQKTLAAFGATAALGKRAAQVRLQSLNA</sequence>
<dbReference type="STRING" id="1172194.WQQ_35720"/>
<dbReference type="AlphaFoldDB" id="I7Z9M4"/>
<accession>I7Z9M4</accession>
<feature type="domain" description="HTH cro/C1-type" evidence="2">
    <location>
        <begin position="80"/>
        <end position="128"/>
    </location>
</feature>
<dbReference type="Pfam" id="PF01381">
    <property type="entry name" value="HTH_3"/>
    <property type="match status" value="1"/>
</dbReference>
<gene>
    <name evidence="3" type="ORF">WQQ_35720</name>
</gene>
<organism evidence="3 4">
    <name type="scientific">Hydrocarboniphaga effusa AP103</name>
    <dbReference type="NCBI Taxonomy" id="1172194"/>
    <lineage>
        <taxon>Bacteria</taxon>
        <taxon>Pseudomonadati</taxon>
        <taxon>Pseudomonadota</taxon>
        <taxon>Gammaproteobacteria</taxon>
        <taxon>Nevskiales</taxon>
        <taxon>Nevskiaceae</taxon>
        <taxon>Hydrocarboniphaga</taxon>
    </lineage>
</organism>
<dbReference type="SMART" id="SM00530">
    <property type="entry name" value="HTH_XRE"/>
    <property type="match status" value="1"/>
</dbReference>